<dbReference type="SUPFAM" id="SSF55174">
    <property type="entry name" value="Alpha-L RNA-binding motif"/>
    <property type="match status" value="1"/>
</dbReference>
<dbReference type="InterPro" id="IPR036986">
    <property type="entry name" value="S4_RNA-bd_sf"/>
</dbReference>
<evidence type="ECO:0000256" key="1">
    <source>
        <dbReference type="PROSITE-ProRule" id="PRU00182"/>
    </source>
</evidence>
<dbReference type="Gene3D" id="3.10.290.10">
    <property type="entry name" value="RNA-binding S4 domain"/>
    <property type="match status" value="1"/>
</dbReference>
<evidence type="ECO:0000259" key="3">
    <source>
        <dbReference type="SMART" id="SM00363"/>
    </source>
</evidence>
<name>A0A657LRK0_9HYPH</name>
<reference evidence="4 5" key="1">
    <citation type="submission" date="2016-02" db="EMBL/GenBank/DDBJ databases">
        <title>Genome sequencing of a beta-galactosidase producing bacteria Rhizobium sp. 59.</title>
        <authorList>
            <person name="Wang D."/>
            <person name="Kot W."/>
            <person name="Qin Y."/>
            <person name="Hansen L."/>
            <person name="Naqvi K."/>
            <person name="Rensing C."/>
        </authorList>
    </citation>
    <scope>NUCLEOTIDE SEQUENCE [LARGE SCALE GENOMIC DNA]</scope>
    <source>
        <strain evidence="4 5">59</strain>
    </source>
</reference>
<dbReference type="RefSeq" id="WP_071833506.1">
    <property type="nucleotide sequence ID" value="NZ_LSRP01000089.1"/>
</dbReference>
<evidence type="ECO:0000313" key="4">
    <source>
        <dbReference type="EMBL" id="OJF96098.1"/>
    </source>
</evidence>
<feature type="compositionally biased region" description="Basic and acidic residues" evidence="2">
    <location>
        <begin position="100"/>
        <end position="116"/>
    </location>
</feature>
<keyword evidence="1" id="KW-0694">RNA-binding</keyword>
<dbReference type="Proteomes" id="UP000182661">
    <property type="component" value="Unassembled WGS sequence"/>
</dbReference>
<gene>
    <name evidence="4" type="ORF">AX760_18265</name>
</gene>
<dbReference type="CDD" id="cd00165">
    <property type="entry name" value="S4"/>
    <property type="match status" value="1"/>
</dbReference>
<feature type="region of interest" description="Disordered" evidence="2">
    <location>
        <begin position="100"/>
        <end position="139"/>
    </location>
</feature>
<accession>A0A657LRK0</accession>
<protein>
    <submittedName>
        <fullName evidence="4">RNA-binding protein</fullName>
    </submittedName>
</protein>
<dbReference type="AlphaFoldDB" id="A0A657LRK0"/>
<evidence type="ECO:0000313" key="5">
    <source>
        <dbReference type="Proteomes" id="UP000182661"/>
    </source>
</evidence>
<feature type="domain" description="RNA-binding S4" evidence="3">
    <location>
        <begin position="14"/>
        <end position="76"/>
    </location>
</feature>
<dbReference type="Pfam" id="PF01479">
    <property type="entry name" value="S4"/>
    <property type="match status" value="1"/>
</dbReference>
<evidence type="ECO:0000256" key="2">
    <source>
        <dbReference type="SAM" id="MobiDB-lite"/>
    </source>
</evidence>
<dbReference type="GO" id="GO:0003723">
    <property type="term" value="F:RNA binding"/>
    <property type="evidence" value="ECO:0007669"/>
    <property type="project" value="UniProtKB-KW"/>
</dbReference>
<dbReference type="OrthoDB" id="9797176at2"/>
<dbReference type="SMART" id="SM00363">
    <property type="entry name" value="S4"/>
    <property type="match status" value="1"/>
</dbReference>
<sequence length="139" mass="15989">MVDKQPQSLPVSRQRLDKWLFFARLMKSRSVAQKAIETGDVSVNDARVKQPSYAVKAGDRIIVSLERSERIVRVILPGHRRGPYEEARLLYDDLTPAPLARDERTAFEQATRERGSGRPTKKERRDVDRLQSGPDWCED</sequence>
<keyword evidence="5" id="KW-1185">Reference proteome</keyword>
<dbReference type="PROSITE" id="PS50889">
    <property type="entry name" value="S4"/>
    <property type="match status" value="1"/>
</dbReference>
<comment type="caution">
    <text evidence="4">The sequence shown here is derived from an EMBL/GenBank/DDBJ whole genome shotgun (WGS) entry which is preliminary data.</text>
</comment>
<organism evidence="4 5">
    <name type="scientific">Pararhizobium antarcticum</name>
    <dbReference type="NCBI Taxonomy" id="1798805"/>
    <lineage>
        <taxon>Bacteria</taxon>
        <taxon>Pseudomonadati</taxon>
        <taxon>Pseudomonadota</taxon>
        <taxon>Alphaproteobacteria</taxon>
        <taxon>Hyphomicrobiales</taxon>
        <taxon>Rhizobiaceae</taxon>
        <taxon>Rhizobium/Agrobacterium group</taxon>
        <taxon>Pararhizobium</taxon>
    </lineage>
</organism>
<dbReference type="EMBL" id="LSRP01000089">
    <property type="protein sequence ID" value="OJF96098.1"/>
    <property type="molecule type" value="Genomic_DNA"/>
</dbReference>
<proteinExistence type="predicted"/>
<dbReference type="InterPro" id="IPR002942">
    <property type="entry name" value="S4_RNA-bd"/>
</dbReference>